<reference evidence="3 4" key="1">
    <citation type="submission" date="2018-09" db="EMBL/GenBank/DDBJ databases">
        <title>YIM 75507 draft genome.</title>
        <authorList>
            <person name="Tang S."/>
            <person name="Feng Y."/>
        </authorList>
    </citation>
    <scope>NUCLEOTIDE SEQUENCE [LARGE SCALE GENOMIC DNA]</scope>
    <source>
        <strain evidence="3 4">YIM 75507</strain>
    </source>
</reference>
<dbReference type="OrthoDB" id="8673349at2"/>
<dbReference type="AlphaFoldDB" id="A0A3A4AC79"/>
<evidence type="ECO:0000313" key="3">
    <source>
        <dbReference type="EMBL" id="RJL24134.1"/>
    </source>
</evidence>
<name>A0A3A4AC79_9ACTN</name>
<evidence type="ECO:0000256" key="1">
    <source>
        <dbReference type="ARBA" id="ARBA00023239"/>
    </source>
</evidence>
<accession>A0A3A4AC79</accession>
<dbReference type="InterPro" id="IPR032466">
    <property type="entry name" value="Metal_Hydrolase"/>
</dbReference>
<dbReference type="PANTHER" id="PTHR21240:SF28">
    <property type="entry name" value="ISO-OROTATE DECARBOXYLASE (EUROFUNG)"/>
    <property type="match status" value="1"/>
</dbReference>
<dbReference type="Gene3D" id="3.20.20.140">
    <property type="entry name" value="Metal-dependent hydrolases"/>
    <property type="match status" value="1"/>
</dbReference>
<evidence type="ECO:0000313" key="4">
    <source>
        <dbReference type="Proteomes" id="UP000265768"/>
    </source>
</evidence>
<dbReference type="GO" id="GO:0016831">
    <property type="term" value="F:carboxy-lyase activity"/>
    <property type="evidence" value="ECO:0007669"/>
    <property type="project" value="InterPro"/>
</dbReference>
<dbReference type="GO" id="GO:0019748">
    <property type="term" value="P:secondary metabolic process"/>
    <property type="evidence" value="ECO:0007669"/>
    <property type="project" value="TreeGrafter"/>
</dbReference>
<dbReference type="SUPFAM" id="SSF51556">
    <property type="entry name" value="Metallo-dependent hydrolases"/>
    <property type="match status" value="1"/>
</dbReference>
<dbReference type="GO" id="GO:0016787">
    <property type="term" value="F:hydrolase activity"/>
    <property type="evidence" value="ECO:0007669"/>
    <property type="project" value="UniProtKB-KW"/>
</dbReference>
<dbReference type="InterPro" id="IPR006680">
    <property type="entry name" value="Amidohydro-rel"/>
</dbReference>
<comment type="caution">
    <text evidence="3">The sequence shown here is derived from an EMBL/GenBank/DDBJ whole genome shotgun (WGS) entry which is preliminary data.</text>
</comment>
<sequence length="426" mass="47593">MDPYVIVSADTHAGLPTPEYRGYLESRYHAAFDEFLARLDAAAEARRRLGLQNQEFAEEWFEEHEEELRAGWDAARRDDELDKDGVAAEVIFPDADAVSATTAAPFGAGLGMVGADLDPELALAGARAHNRWLAELCRSSPARRRGVIVAPIAGDVEAAVAEIRRAHEDGLRGGIMIPSMWGEGRAPYHSGEYDPVWRVCEELDLVVHTHSGAAPRQELGTYLGLYTTEVVWWSARPLWFLIWSGVFERFPRLRFAVTECGAWWVGNLLWQMDVAYDREHGTRKLGSFGLTRRPSEYFDSNCFIGASTPRRRELSHRYEIGVGNLMWGNDFPHPEGTWPHTRPWLAHAFGDIPVAETRLMLGETAIGVYGFRREELEPVAARIAPTPEDLGQTEEGADVWKPAREAGRHWLAGADVPAVVGAARRR</sequence>
<evidence type="ECO:0000259" key="2">
    <source>
        <dbReference type="Pfam" id="PF04909"/>
    </source>
</evidence>
<dbReference type="RefSeq" id="WP_119929991.1">
    <property type="nucleotide sequence ID" value="NZ_QZEY01000016.1"/>
</dbReference>
<dbReference type="Proteomes" id="UP000265768">
    <property type="component" value="Unassembled WGS sequence"/>
</dbReference>
<feature type="domain" description="Amidohydrolase-related" evidence="2">
    <location>
        <begin position="109"/>
        <end position="371"/>
    </location>
</feature>
<dbReference type="InterPro" id="IPR032465">
    <property type="entry name" value="ACMSD"/>
</dbReference>
<protein>
    <submittedName>
        <fullName evidence="3">Amidohydrolase</fullName>
    </submittedName>
</protein>
<keyword evidence="3" id="KW-0378">Hydrolase</keyword>
<dbReference type="GO" id="GO:0005737">
    <property type="term" value="C:cytoplasm"/>
    <property type="evidence" value="ECO:0007669"/>
    <property type="project" value="TreeGrafter"/>
</dbReference>
<keyword evidence="4" id="KW-1185">Reference proteome</keyword>
<keyword evidence="1" id="KW-0456">Lyase</keyword>
<gene>
    <name evidence="3" type="ORF">D5H75_30235</name>
</gene>
<dbReference type="PANTHER" id="PTHR21240">
    <property type="entry name" value="2-AMINO-3-CARBOXYLMUCONATE-6-SEMIALDEHYDE DECARBOXYLASE"/>
    <property type="match status" value="1"/>
</dbReference>
<dbReference type="EMBL" id="QZEY01000016">
    <property type="protein sequence ID" value="RJL24134.1"/>
    <property type="molecule type" value="Genomic_DNA"/>
</dbReference>
<proteinExistence type="predicted"/>
<dbReference type="Pfam" id="PF04909">
    <property type="entry name" value="Amidohydro_2"/>
    <property type="match status" value="1"/>
</dbReference>
<organism evidence="3 4">
    <name type="scientific">Bailinhaonella thermotolerans</name>
    <dbReference type="NCBI Taxonomy" id="1070861"/>
    <lineage>
        <taxon>Bacteria</taxon>
        <taxon>Bacillati</taxon>
        <taxon>Actinomycetota</taxon>
        <taxon>Actinomycetes</taxon>
        <taxon>Streptosporangiales</taxon>
        <taxon>Streptosporangiaceae</taxon>
        <taxon>Bailinhaonella</taxon>
    </lineage>
</organism>